<keyword evidence="4" id="KW-0808">Transferase</keyword>
<evidence type="ECO:0000256" key="8">
    <source>
        <dbReference type="SAM" id="SignalP"/>
    </source>
</evidence>
<feature type="chain" id="PRO_5043530954" description="Sulfotransferase domain-containing protein" evidence="8">
    <location>
        <begin position="23"/>
        <end position="691"/>
    </location>
</feature>
<accession>A0AAW1R2R7</accession>
<dbReference type="EMBL" id="JALJOS010000016">
    <property type="protein sequence ID" value="KAK9828240.1"/>
    <property type="molecule type" value="Genomic_DNA"/>
</dbReference>
<organism evidence="9 10">
    <name type="scientific">Apatococcus lobatus</name>
    <dbReference type="NCBI Taxonomy" id="904363"/>
    <lineage>
        <taxon>Eukaryota</taxon>
        <taxon>Viridiplantae</taxon>
        <taxon>Chlorophyta</taxon>
        <taxon>core chlorophytes</taxon>
        <taxon>Trebouxiophyceae</taxon>
        <taxon>Chlorellales</taxon>
        <taxon>Chlorellaceae</taxon>
        <taxon>Apatococcus</taxon>
    </lineage>
</organism>
<dbReference type="InterPro" id="IPR027417">
    <property type="entry name" value="P-loop_NTPase"/>
</dbReference>
<evidence type="ECO:0000256" key="5">
    <source>
        <dbReference type="ARBA" id="ARBA00022692"/>
    </source>
</evidence>
<proteinExistence type="inferred from homology"/>
<feature type="signal peptide" evidence="8">
    <location>
        <begin position="1"/>
        <end position="22"/>
    </location>
</feature>
<keyword evidence="3" id="KW-0328">Glycosyltransferase</keyword>
<dbReference type="InterPro" id="IPR008166">
    <property type="entry name" value="Glyco_transf_92"/>
</dbReference>
<dbReference type="PANTHER" id="PTHR21461:SF69">
    <property type="entry name" value="GLYCOSYLTRANSFERASE FAMILY 92 PROTEIN"/>
    <property type="match status" value="1"/>
</dbReference>
<keyword evidence="6" id="KW-1133">Transmembrane helix</keyword>
<evidence type="ECO:0000256" key="3">
    <source>
        <dbReference type="ARBA" id="ARBA00022676"/>
    </source>
</evidence>
<protein>
    <recommendedName>
        <fullName evidence="11">Sulfotransferase domain-containing protein</fullName>
    </recommendedName>
</protein>
<dbReference type="GO" id="GO:0016757">
    <property type="term" value="F:glycosyltransferase activity"/>
    <property type="evidence" value="ECO:0007669"/>
    <property type="project" value="UniProtKB-KW"/>
</dbReference>
<dbReference type="SUPFAM" id="SSF52540">
    <property type="entry name" value="P-loop containing nucleoside triphosphate hydrolases"/>
    <property type="match status" value="1"/>
</dbReference>
<evidence type="ECO:0000313" key="10">
    <source>
        <dbReference type="Proteomes" id="UP001438707"/>
    </source>
</evidence>
<evidence type="ECO:0000256" key="2">
    <source>
        <dbReference type="ARBA" id="ARBA00007647"/>
    </source>
</evidence>
<keyword evidence="5" id="KW-0812">Transmembrane</keyword>
<name>A0AAW1R2R7_9CHLO</name>
<sequence>MLARQTAVLVLTATILIGLALAQDQGQIRACQKSAIGQVVYIQGLSGSGAAIVKNIVRDLLLAACSAASACSVPDSCRLLDSAFSDCILLDSTLIVPLQVFAHDWEAIAANKSAFAEGSDQQPYGHKGLEQHPKATGIFEGLQSIAHSKFHVGGASQVDPDFFELVKSQKPRIIFVTRDMRDMLPIGVLAKRPKGFLEDFRLLVEETSWWYDYLLQHVPGEDLLMVDYADVHNSYEIVTQQLSLFLGLCLPENRLMKVVSAEVDWTDQVTNIPSMLFDEGSPGAYVTYLPTATIAGMNRTMHDFLNEELRSRYAPMVPAPRRHSASRANRTGLEVARFEPDPTFPVFAASLDQLVIVQSALHDPKEYVLRVFIDAHADAALDIGSCRAGRGHQAHSSPATLMFLNDGHYSWPMRGYIAQCRWHGYKPAWAALTFKSSREPPVPVLVHELATAANGTLAACVGVAYSHQDSHDWQLYHSQLGVDIFHQYYVVGNHMKDQEPVQPHNTRHLRSMSWQEIFPLGPELRYLFSQLTMYNECVYRFRYSFRYLMMIDTDEYIHLEMPQHQALQPNLLSMLEQDMPEHVAAMLLLIWAYPVQCQPSSPSESIVKKSILREATAQLPGLYDYISWINGRSKMIIRPQGVLEVCVHRICTVADGWDKQVLIRPDRAFVKHFRKWQWWDDKCEQLRREPV</sequence>
<evidence type="ECO:0000313" key="9">
    <source>
        <dbReference type="EMBL" id="KAK9828240.1"/>
    </source>
</evidence>
<comment type="subcellular location">
    <subcellularLocation>
        <location evidence="1">Membrane</location>
        <topology evidence="1">Single-pass membrane protein</topology>
    </subcellularLocation>
</comment>
<keyword evidence="7" id="KW-0472">Membrane</keyword>
<comment type="caution">
    <text evidence="9">The sequence shown here is derived from an EMBL/GenBank/DDBJ whole genome shotgun (WGS) entry which is preliminary data.</text>
</comment>
<dbReference type="AlphaFoldDB" id="A0AAW1R2R7"/>
<dbReference type="PANTHER" id="PTHR21461">
    <property type="entry name" value="GLYCOSYLTRANSFERASE FAMILY 92 PROTEIN"/>
    <property type="match status" value="1"/>
</dbReference>
<evidence type="ECO:0000256" key="6">
    <source>
        <dbReference type="ARBA" id="ARBA00022989"/>
    </source>
</evidence>
<evidence type="ECO:0008006" key="11">
    <source>
        <dbReference type="Google" id="ProtNLM"/>
    </source>
</evidence>
<dbReference type="Gene3D" id="3.40.50.300">
    <property type="entry name" value="P-loop containing nucleotide triphosphate hydrolases"/>
    <property type="match status" value="1"/>
</dbReference>
<reference evidence="9 10" key="1">
    <citation type="journal article" date="2024" name="Nat. Commun.">
        <title>Phylogenomics reveals the evolutionary origins of lichenization in chlorophyte algae.</title>
        <authorList>
            <person name="Puginier C."/>
            <person name="Libourel C."/>
            <person name="Otte J."/>
            <person name="Skaloud P."/>
            <person name="Haon M."/>
            <person name="Grisel S."/>
            <person name="Petersen M."/>
            <person name="Berrin J.G."/>
            <person name="Delaux P.M."/>
            <person name="Dal Grande F."/>
            <person name="Keller J."/>
        </authorList>
    </citation>
    <scope>NUCLEOTIDE SEQUENCE [LARGE SCALE GENOMIC DNA]</scope>
    <source>
        <strain evidence="9 10">SAG 2145</strain>
    </source>
</reference>
<evidence type="ECO:0000256" key="7">
    <source>
        <dbReference type="ARBA" id="ARBA00023136"/>
    </source>
</evidence>
<dbReference type="GO" id="GO:0016020">
    <property type="term" value="C:membrane"/>
    <property type="evidence" value="ECO:0007669"/>
    <property type="project" value="UniProtKB-SubCell"/>
</dbReference>
<dbReference type="Proteomes" id="UP001438707">
    <property type="component" value="Unassembled WGS sequence"/>
</dbReference>
<evidence type="ECO:0000256" key="1">
    <source>
        <dbReference type="ARBA" id="ARBA00004167"/>
    </source>
</evidence>
<dbReference type="Pfam" id="PF01697">
    <property type="entry name" value="Glyco_transf_92"/>
    <property type="match status" value="1"/>
</dbReference>
<keyword evidence="8" id="KW-0732">Signal</keyword>
<comment type="similarity">
    <text evidence="2">Belongs to the glycosyltransferase 92 family.</text>
</comment>
<evidence type="ECO:0000256" key="4">
    <source>
        <dbReference type="ARBA" id="ARBA00022679"/>
    </source>
</evidence>
<gene>
    <name evidence="9" type="ORF">WJX74_005099</name>
</gene>
<keyword evidence="10" id="KW-1185">Reference proteome</keyword>
<dbReference type="GO" id="GO:0005737">
    <property type="term" value="C:cytoplasm"/>
    <property type="evidence" value="ECO:0007669"/>
    <property type="project" value="TreeGrafter"/>
</dbReference>